<protein>
    <submittedName>
        <fullName evidence="2">Uncharacterized protein</fullName>
    </submittedName>
</protein>
<sequence>MGFNALFVSVIAAAASLKLVAAAATTPSAIAPRDVPKLRWIGKVFPDKPEYTLYATDVDDLWNQVLTINKNLVVTVADPSATMRDYGLKACGSDSTIATGHSMEIERLITRLRQLKGYWTIDASRCHRLGCGPNAGLYWCNDNAWGIMTSTDQLHLRASHIMDGCCRTQAGGFRYGDALSGVEAFPDNHNEAAHSRVAVGWGNCNDHPNAVPIVYKFPGQFGEGACRRS</sequence>
<evidence type="ECO:0000313" key="3">
    <source>
        <dbReference type="Proteomes" id="UP001303889"/>
    </source>
</evidence>
<gene>
    <name evidence="2" type="ORF">C8A05DRAFT_31334</name>
</gene>
<proteinExistence type="predicted"/>
<accession>A0AAN6RWB1</accession>
<reference evidence="2" key="1">
    <citation type="journal article" date="2023" name="Mol. Phylogenet. Evol.">
        <title>Genome-scale phylogeny and comparative genomics of the fungal order Sordariales.</title>
        <authorList>
            <person name="Hensen N."/>
            <person name="Bonometti L."/>
            <person name="Westerberg I."/>
            <person name="Brannstrom I.O."/>
            <person name="Guillou S."/>
            <person name="Cros-Aarteil S."/>
            <person name="Calhoun S."/>
            <person name="Haridas S."/>
            <person name="Kuo A."/>
            <person name="Mondo S."/>
            <person name="Pangilinan J."/>
            <person name="Riley R."/>
            <person name="LaButti K."/>
            <person name="Andreopoulos B."/>
            <person name="Lipzen A."/>
            <person name="Chen C."/>
            <person name="Yan M."/>
            <person name="Daum C."/>
            <person name="Ng V."/>
            <person name="Clum A."/>
            <person name="Steindorff A."/>
            <person name="Ohm R.A."/>
            <person name="Martin F."/>
            <person name="Silar P."/>
            <person name="Natvig D.O."/>
            <person name="Lalanne C."/>
            <person name="Gautier V."/>
            <person name="Ament-Velasquez S.L."/>
            <person name="Kruys A."/>
            <person name="Hutchinson M.I."/>
            <person name="Powell A.J."/>
            <person name="Barry K."/>
            <person name="Miller A.N."/>
            <person name="Grigoriev I.V."/>
            <person name="Debuchy R."/>
            <person name="Gladieux P."/>
            <person name="Hiltunen Thoren M."/>
            <person name="Johannesson H."/>
        </authorList>
    </citation>
    <scope>NUCLEOTIDE SEQUENCE</scope>
    <source>
        <strain evidence="2">CBS 103.79</strain>
    </source>
</reference>
<dbReference type="EMBL" id="MU855380">
    <property type="protein sequence ID" value="KAK3904863.1"/>
    <property type="molecule type" value="Genomic_DNA"/>
</dbReference>
<dbReference type="Proteomes" id="UP001303889">
    <property type="component" value="Unassembled WGS sequence"/>
</dbReference>
<evidence type="ECO:0000256" key="1">
    <source>
        <dbReference type="SAM" id="SignalP"/>
    </source>
</evidence>
<dbReference type="AlphaFoldDB" id="A0AAN6RWB1"/>
<comment type="caution">
    <text evidence="2">The sequence shown here is derived from an EMBL/GenBank/DDBJ whole genome shotgun (WGS) entry which is preliminary data.</text>
</comment>
<organism evidence="2 3">
    <name type="scientific">Staphylotrichum tortipilum</name>
    <dbReference type="NCBI Taxonomy" id="2831512"/>
    <lineage>
        <taxon>Eukaryota</taxon>
        <taxon>Fungi</taxon>
        <taxon>Dikarya</taxon>
        <taxon>Ascomycota</taxon>
        <taxon>Pezizomycotina</taxon>
        <taxon>Sordariomycetes</taxon>
        <taxon>Sordariomycetidae</taxon>
        <taxon>Sordariales</taxon>
        <taxon>Chaetomiaceae</taxon>
        <taxon>Staphylotrichum</taxon>
    </lineage>
</organism>
<evidence type="ECO:0000313" key="2">
    <source>
        <dbReference type="EMBL" id="KAK3904863.1"/>
    </source>
</evidence>
<keyword evidence="1" id="KW-0732">Signal</keyword>
<keyword evidence="3" id="KW-1185">Reference proteome</keyword>
<feature type="signal peptide" evidence="1">
    <location>
        <begin position="1"/>
        <end position="22"/>
    </location>
</feature>
<feature type="chain" id="PRO_5042965968" evidence="1">
    <location>
        <begin position="23"/>
        <end position="229"/>
    </location>
</feature>
<reference evidence="2" key="2">
    <citation type="submission" date="2023-05" db="EMBL/GenBank/DDBJ databases">
        <authorList>
            <consortium name="Lawrence Berkeley National Laboratory"/>
            <person name="Steindorff A."/>
            <person name="Hensen N."/>
            <person name="Bonometti L."/>
            <person name="Westerberg I."/>
            <person name="Brannstrom I.O."/>
            <person name="Guillou S."/>
            <person name="Cros-Aarteil S."/>
            <person name="Calhoun S."/>
            <person name="Haridas S."/>
            <person name="Kuo A."/>
            <person name="Mondo S."/>
            <person name="Pangilinan J."/>
            <person name="Riley R."/>
            <person name="Labutti K."/>
            <person name="Andreopoulos B."/>
            <person name="Lipzen A."/>
            <person name="Chen C."/>
            <person name="Yanf M."/>
            <person name="Daum C."/>
            <person name="Ng V."/>
            <person name="Clum A."/>
            <person name="Ohm R."/>
            <person name="Martin F."/>
            <person name="Silar P."/>
            <person name="Natvig D."/>
            <person name="Lalanne C."/>
            <person name="Gautier V."/>
            <person name="Ament-Velasquez S.L."/>
            <person name="Kruys A."/>
            <person name="Hutchinson M.I."/>
            <person name="Powell A.J."/>
            <person name="Barry K."/>
            <person name="Miller A.N."/>
            <person name="Grigoriev I.V."/>
            <person name="Debuchy R."/>
            <person name="Gladieux P."/>
            <person name="Thoren M.H."/>
            <person name="Johannesson H."/>
        </authorList>
    </citation>
    <scope>NUCLEOTIDE SEQUENCE</scope>
    <source>
        <strain evidence="2">CBS 103.79</strain>
    </source>
</reference>
<name>A0AAN6RWB1_9PEZI</name>